<evidence type="ECO:0000313" key="2">
    <source>
        <dbReference type="Proteomes" id="UP001157502"/>
    </source>
</evidence>
<protein>
    <submittedName>
        <fullName evidence="1">Uncharacterized protein</fullName>
    </submittedName>
</protein>
<dbReference type="EMBL" id="CM055739">
    <property type="protein sequence ID" value="KAJ8003505.1"/>
    <property type="molecule type" value="Genomic_DNA"/>
</dbReference>
<reference evidence="1" key="1">
    <citation type="submission" date="2021-05" db="EMBL/GenBank/DDBJ databases">
        <authorList>
            <person name="Pan Q."/>
            <person name="Jouanno E."/>
            <person name="Zahm M."/>
            <person name="Klopp C."/>
            <person name="Cabau C."/>
            <person name="Louis A."/>
            <person name="Berthelot C."/>
            <person name="Parey E."/>
            <person name="Roest Crollius H."/>
            <person name="Montfort J."/>
            <person name="Robinson-Rechavi M."/>
            <person name="Bouchez O."/>
            <person name="Lampietro C."/>
            <person name="Lopez Roques C."/>
            <person name="Donnadieu C."/>
            <person name="Postlethwait J."/>
            <person name="Bobe J."/>
            <person name="Dillon D."/>
            <person name="Chandos A."/>
            <person name="von Hippel F."/>
            <person name="Guiguen Y."/>
        </authorList>
    </citation>
    <scope>NUCLEOTIDE SEQUENCE</scope>
    <source>
        <strain evidence="1">YG-Jan2019</strain>
    </source>
</reference>
<accession>A0ACC2GJ73</accession>
<proteinExistence type="predicted"/>
<gene>
    <name evidence="1" type="ORF">DPEC_G00149020</name>
</gene>
<name>A0ACC2GJ73_DALPE</name>
<organism evidence="1 2">
    <name type="scientific">Dallia pectoralis</name>
    <name type="common">Alaska blackfish</name>
    <dbReference type="NCBI Taxonomy" id="75939"/>
    <lineage>
        <taxon>Eukaryota</taxon>
        <taxon>Metazoa</taxon>
        <taxon>Chordata</taxon>
        <taxon>Craniata</taxon>
        <taxon>Vertebrata</taxon>
        <taxon>Euteleostomi</taxon>
        <taxon>Actinopterygii</taxon>
        <taxon>Neopterygii</taxon>
        <taxon>Teleostei</taxon>
        <taxon>Protacanthopterygii</taxon>
        <taxon>Esociformes</taxon>
        <taxon>Umbridae</taxon>
        <taxon>Dallia</taxon>
    </lineage>
</organism>
<comment type="caution">
    <text evidence="1">The sequence shown here is derived from an EMBL/GenBank/DDBJ whole genome shotgun (WGS) entry which is preliminary data.</text>
</comment>
<keyword evidence="2" id="KW-1185">Reference proteome</keyword>
<sequence length="122" mass="13512">MYAPKRLESSRVHPSNKQRQTFDIKDQVSDANPDKHKYSGACAEPTLGRMKNCGLESTQIHPALPRVLSPETSEFDQTRDRTHQANIQVQTKAASSGRSSASQRSDTVSLRSLGPYQTPSEV</sequence>
<evidence type="ECO:0000313" key="1">
    <source>
        <dbReference type="EMBL" id="KAJ8003505.1"/>
    </source>
</evidence>
<dbReference type="Proteomes" id="UP001157502">
    <property type="component" value="Chromosome 12"/>
</dbReference>